<comment type="caution">
    <text evidence="2">The sequence shown here is derived from an EMBL/GenBank/DDBJ whole genome shotgun (WGS) entry which is preliminary data.</text>
</comment>
<gene>
    <name evidence="3" type="ORF">B0A71_08385</name>
    <name evidence="2" type="ORF">BHE19_14610</name>
</gene>
<dbReference type="PROSITE" id="PS51257">
    <property type="entry name" value="PROKAR_LIPOPROTEIN"/>
    <property type="match status" value="1"/>
</dbReference>
<dbReference type="InterPro" id="IPR011990">
    <property type="entry name" value="TPR-like_helical_dom_sf"/>
</dbReference>
<reference evidence="3 5" key="3">
    <citation type="submission" date="2016-11" db="EMBL/GenBank/DDBJ databases">
        <title>Whole genomes of Flavobacteriaceae.</title>
        <authorList>
            <person name="Stine C."/>
            <person name="Li C."/>
            <person name="Tadesse D."/>
        </authorList>
    </citation>
    <scope>NUCLEOTIDE SEQUENCE [LARGE SCALE GENOMIC DNA]</scope>
    <source>
        <strain evidence="3 5">ATCC BAA-2541</strain>
    </source>
</reference>
<evidence type="ECO:0000313" key="4">
    <source>
        <dbReference type="Proteomes" id="UP000180252"/>
    </source>
</evidence>
<dbReference type="Proteomes" id="UP000198319">
    <property type="component" value="Unassembled WGS sequence"/>
</dbReference>
<name>A0A1S1J4P2_9FLAO</name>
<evidence type="ECO:0000313" key="5">
    <source>
        <dbReference type="Proteomes" id="UP000198319"/>
    </source>
</evidence>
<evidence type="ECO:0000313" key="2">
    <source>
        <dbReference type="EMBL" id="OHT44156.1"/>
    </source>
</evidence>
<dbReference type="EMBL" id="MUHG01000016">
    <property type="protein sequence ID" value="OXB20068.1"/>
    <property type="molecule type" value="Genomic_DNA"/>
</dbReference>
<dbReference type="Gene3D" id="1.25.40.390">
    <property type="match status" value="2"/>
</dbReference>
<evidence type="ECO:0000259" key="1">
    <source>
        <dbReference type="Pfam" id="PF14322"/>
    </source>
</evidence>
<reference evidence="4" key="2">
    <citation type="submission" date="2016-09" db="EMBL/GenBank/DDBJ databases">
        <authorList>
            <person name="Chen S."/>
            <person name="Walker E."/>
        </authorList>
    </citation>
    <scope>NUCLEOTIDE SEQUENCE [LARGE SCALE GENOMIC DNA]</scope>
    <source>
        <strain evidence="4">MSU</strain>
    </source>
</reference>
<accession>A0A1S1J4P2</accession>
<dbReference type="SUPFAM" id="SSF48452">
    <property type="entry name" value="TPR-like"/>
    <property type="match status" value="1"/>
</dbReference>
<dbReference type="OrthoDB" id="1147023at2"/>
<dbReference type="STRING" id="1278819.BHE19_14610"/>
<feature type="domain" description="SusD-like N-terminal" evidence="1">
    <location>
        <begin position="21"/>
        <end position="222"/>
    </location>
</feature>
<sequence length="495" mass="55969">MKNIKITLSLLLLIGFSSCDDFLSEVPDNRTQIDTPEKISELLVTAYPSSSYFALAEAMSDNVFDSELKQAANVNNDNSYNWEMQNQIGTDTENDFWTGSYEAIAAANQALDAIEKLGSPTSLNPQRGEALIARAYSHFMLVSLWANRYNPTTASTDLGVPYITKPETELLVKYKRNTVKEVFDFIEQDITEGLKYVTNDYKEPKFHFNRDAARALACRFYLIKGDWDKVLEFSEGLGSKPTKIRSYLAFNAVPFSQMPLEYSKAEQETNLLIAYPNSTANRAGAYRFALAGNKSDEILGNQTNMWGKPNLIKAQGQYYSGVLVVVPKLYEYFKVTNLTSGIGVPYTATVLLSNDELYLNRIEALVMKNRMAEANTELGFFLGTRTSGYNATTDVLNESVVQAKYPVITNEYTPFYTLSPLQASYIKAIAEARRKDFLREGLRWFDIKRFNLVVTHNTLEFGKVIRKNVLEKDDNRRALQIPLRASDNGIEKNPR</sequence>
<dbReference type="EMBL" id="MIKE01000025">
    <property type="protein sequence ID" value="OHT44156.1"/>
    <property type="molecule type" value="Genomic_DNA"/>
</dbReference>
<dbReference type="InterPro" id="IPR033985">
    <property type="entry name" value="SusD-like_N"/>
</dbReference>
<protein>
    <submittedName>
        <fullName evidence="3">RagB/SusD family nutrient uptake outer membrane protein</fullName>
    </submittedName>
    <submittedName>
        <fullName evidence="2">RagB/SusD family protein</fullName>
    </submittedName>
</protein>
<dbReference type="AlphaFoldDB" id="A0A1S1J4P2"/>
<dbReference type="RefSeq" id="WP_017497504.1">
    <property type="nucleotide sequence ID" value="NZ_MIKE01000025.1"/>
</dbReference>
<dbReference type="Proteomes" id="UP000180252">
    <property type="component" value="Unassembled WGS sequence"/>
</dbReference>
<evidence type="ECO:0000313" key="3">
    <source>
        <dbReference type="EMBL" id="OXB20068.1"/>
    </source>
</evidence>
<reference evidence="2" key="1">
    <citation type="submission" date="2016-09" db="EMBL/GenBank/DDBJ databases">
        <authorList>
            <person name="Capua I."/>
            <person name="De Benedictis P."/>
            <person name="Joannis T."/>
            <person name="Lombin L.H."/>
            <person name="Cattoli G."/>
        </authorList>
    </citation>
    <scope>NUCLEOTIDE SEQUENCE [LARGE SCALE GENOMIC DNA]</scope>
    <source>
        <strain evidence="2">MSU</strain>
    </source>
</reference>
<keyword evidence="5" id="KW-1185">Reference proteome</keyword>
<dbReference type="Pfam" id="PF14322">
    <property type="entry name" value="SusD-like_3"/>
    <property type="match status" value="1"/>
</dbReference>
<proteinExistence type="predicted"/>
<organism evidence="2 4">
    <name type="scientific">Flavobacterium tructae</name>
    <dbReference type="NCBI Taxonomy" id="1114873"/>
    <lineage>
        <taxon>Bacteria</taxon>
        <taxon>Pseudomonadati</taxon>
        <taxon>Bacteroidota</taxon>
        <taxon>Flavobacteriia</taxon>
        <taxon>Flavobacteriales</taxon>
        <taxon>Flavobacteriaceae</taxon>
        <taxon>Flavobacterium</taxon>
    </lineage>
</organism>